<evidence type="ECO:0000259" key="2">
    <source>
        <dbReference type="PROSITE" id="PS51471"/>
    </source>
</evidence>
<organism evidence="4 5">
    <name type="scientific">Aphanomyces stellatus</name>
    <dbReference type="NCBI Taxonomy" id="120398"/>
    <lineage>
        <taxon>Eukaryota</taxon>
        <taxon>Sar</taxon>
        <taxon>Stramenopiles</taxon>
        <taxon>Oomycota</taxon>
        <taxon>Saprolegniomycetes</taxon>
        <taxon>Saprolegniales</taxon>
        <taxon>Verrucalvaceae</taxon>
        <taxon>Aphanomyces</taxon>
    </lineage>
</organism>
<dbReference type="SUPFAM" id="SSF51197">
    <property type="entry name" value="Clavaminate synthase-like"/>
    <property type="match status" value="1"/>
</dbReference>
<gene>
    <name evidence="4" type="primary">Aste57867_15082</name>
    <name evidence="3" type="ORF">As57867_015026</name>
    <name evidence="4" type="ORF">ASTE57867_15082</name>
</gene>
<evidence type="ECO:0000256" key="1">
    <source>
        <dbReference type="SAM" id="MobiDB-lite"/>
    </source>
</evidence>
<name>A0A485L3K7_9STRA</name>
<reference evidence="4 5" key="1">
    <citation type="submission" date="2019-03" db="EMBL/GenBank/DDBJ databases">
        <authorList>
            <person name="Gaulin E."/>
            <person name="Dumas B."/>
        </authorList>
    </citation>
    <scope>NUCLEOTIDE SEQUENCE [LARGE SCALE GENOMIC DNA]</scope>
    <source>
        <strain evidence="4">CBS 568.67</strain>
    </source>
</reference>
<accession>A0A485L3K7</accession>
<dbReference type="OrthoDB" id="420380at2759"/>
<evidence type="ECO:0000313" key="4">
    <source>
        <dbReference type="EMBL" id="VFT91895.1"/>
    </source>
</evidence>
<dbReference type="EMBL" id="CAADRA010005641">
    <property type="protein sequence ID" value="VFT91895.1"/>
    <property type="molecule type" value="Genomic_DNA"/>
</dbReference>
<evidence type="ECO:0000313" key="5">
    <source>
        <dbReference type="Proteomes" id="UP000332933"/>
    </source>
</evidence>
<protein>
    <submittedName>
        <fullName evidence="4">Aste57867_15082 protein</fullName>
    </submittedName>
</protein>
<feature type="region of interest" description="Disordered" evidence="1">
    <location>
        <begin position="220"/>
        <end position="249"/>
    </location>
</feature>
<dbReference type="InterPro" id="IPR005123">
    <property type="entry name" value="Oxoglu/Fe-dep_dioxygenase_dom"/>
</dbReference>
<keyword evidence="5" id="KW-1185">Reference proteome</keyword>
<feature type="compositionally biased region" description="Acidic residues" evidence="1">
    <location>
        <begin position="224"/>
        <end position="245"/>
    </location>
</feature>
<dbReference type="Pfam" id="PF03171">
    <property type="entry name" value="2OG-FeII_Oxy"/>
    <property type="match status" value="1"/>
</dbReference>
<sequence>MSEKVTETSAAPSELSCDEKKAMGTLSSREPLRIRFFYLEKMVDALLKMPLTMEPVESDKGTQCIHLELWLKDQFGIPQDESVFAIVPVLEPYSPALPLILLNTIVHRLVQELGLDAPLPVLDYALVVRPMSSLRVPIPPSTDESSPFYAVDGIALASKEASFECQAARVHFVTKMKTYGFARIAVSRERAQIPQDAWEKVRTWLAQQLALPRLERWGERVDESEPVSNEEDIVETNDPTDEDDDTTPRSLSSLVCFWRPPATPSSTKPLAKKLTVSKGRYVGFSCDKNREYLQLRQPLRSAGTVWPRPYFAATQDGAAFATDMLALLHVLDDVGRDCMEAICDVLAIDRKWIFDELLDDTAPPPATPDDVTTTHDRCRYGASVLRVYNYRNKKGALLDTPARIDINMSCGSHADLGLVTVSPTATVPGLQMWNLERMLWTDVENDAGELHFSVFAGETLGYITNGLIQAPLHRVPATVVDDEAQRRMSMPYFLRARPEACLNPTRPKDAPPLTVRDFMEEVVFKTRPWRRDTCATPDY</sequence>
<dbReference type="Proteomes" id="UP000332933">
    <property type="component" value="Unassembled WGS sequence"/>
</dbReference>
<dbReference type="InterPro" id="IPR044861">
    <property type="entry name" value="IPNS-like_FE2OG_OXY"/>
</dbReference>
<feature type="domain" description="Fe2OG dioxygenase" evidence="2">
    <location>
        <begin position="381"/>
        <end position="496"/>
    </location>
</feature>
<dbReference type="InterPro" id="IPR027443">
    <property type="entry name" value="IPNS-like_sf"/>
</dbReference>
<dbReference type="AlphaFoldDB" id="A0A485L3K7"/>
<dbReference type="PANTHER" id="PTHR47990">
    <property type="entry name" value="2-OXOGLUTARATE (2OG) AND FE(II)-DEPENDENT OXYGENASE SUPERFAMILY PROTEIN-RELATED"/>
    <property type="match status" value="1"/>
</dbReference>
<dbReference type="PROSITE" id="PS51471">
    <property type="entry name" value="FE2OG_OXY"/>
    <property type="match status" value="1"/>
</dbReference>
<dbReference type="EMBL" id="VJMH01005620">
    <property type="protein sequence ID" value="KAF0694001.1"/>
    <property type="molecule type" value="Genomic_DNA"/>
</dbReference>
<proteinExistence type="predicted"/>
<reference evidence="3" key="2">
    <citation type="submission" date="2019-06" db="EMBL/GenBank/DDBJ databases">
        <title>Genomics analysis of Aphanomyces spp. identifies a new class of oomycete effector associated with host adaptation.</title>
        <authorList>
            <person name="Gaulin E."/>
        </authorList>
    </citation>
    <scope>NUCLEOTIDE SEQUENCE</scope>
    <source>
        <strain evidence="3">CBS 578.67</strain>
    </source>
</reference>
<dbReference type="InterPro" id="IPR050231">
    <property type="entry name" value="Iron_ascorbate_oxido_reductase"/>
</dbReference>
<evidence type="ECO:0000313" key="3">
    <source>
        <dbReference type="EMBL" id="KAF0694001.1"/>
    </source>
</evidence>
<dbReference type="Gene3D" id="2.60.120.330">
    <property type="entry name" value="B-lactam Antibiotic, Isopenicillin N Synthase, Chain"/>
    <property type="match status" value="1"/>
</dbReference>